<dbReference type="GO" id="GO:0004164">
    <property type="term" value="F:diphthine synthase activity"/>
    <property type="evidence" value="ECO:0007669"/>
    <property type="project" value="UniProtKB-EC"/>
</dbReference>
<dbReference type="InterPro" id="IPR036809">
    <property type="entry name" value="AF1782-like_sf"/>
</dbReference>
<evidence type="ECO:0000256" key="5">
    <source>
        <dbReference type="ARBA" id="ARBA00022691"/>
    </source>
</evidence>
<dbReference type="UniPathway" id="UPA00559"/>
<proteinExistence type="inferred from homology"/>
<dbReference type="SUPFAM" id="SSF158372">
    <property type="entry name" value="AF1782-like"/>
    <property type="match status" value="1"/>
</dbReference>
<evidence type="ECO:0000259" key="7">
    <source>
        <dbReference type="Pfam" id="PF04010"/>
    </source>
</evidence>
<evidence type="ECO:0000259" key="6">
    <source>
        <dbReference type="Pfam" id="PF00590"/>
    </source>
</evidence>
<organism evidence="8">
    <name type="scientific">uncultured marine thaumarchaeote KM3_86_F11</name>
    <dbReference type="NCBI Taxonomy" id="1456322"/>
    <lineage>
        <taxon>Archaea</taxon>
        <taxon>Nitrososphaerota</taxon>
        <taxon>environmental samples</taxon>
    </lineage>
</organism>
<dbReference type="InterPro" id="IPR035996">
    <property type="entry name" value="4pyrrol_Methylase_sf"/>
</dbReference>
<gene>
    <name evidence="8" type="primary">DPH5</name>
</gene>
<dbReference type="InterPro" id="IPR014777">
    <property type="entry name" value="4pyrrole_Mease_sub1"/>
</dbReference>
<dbReference type="GO" id="GO:0017183">
    <property type="term" value="P:protein histidyl modification to diphthamide"/>
    <property type="evidence" value="ECO:0007669"/>
    <property type="project" value="UniProtKB-UniPathway"/>
</dbReference>
<feature type="domain" description="Tetrapyrrole methylase" evidence="6">
    <location>
        <begin position="2"/>
        <end position="211"/>
    </location>
</feature>
<keyword evidence="4 8" id="KW-0808">Transferase</keyword>
<protein>
    <submittedName>
        <fullName evidence="8">Diphthine synthase (DPH5)</fullName>
        <ecNumber evidence="8">2.1.1.98</ecNumber>
    </submittedName>
</protein>
<dbReference type="InterPro" id="IPR023140">
    <property type="entry name" value="DUF357"/>
</dbReference>
<dbReference type="GO" id="GO:0032259">
    <property type="term" value="P:methylation"/>
    <property type="evidence" value="ECO:0007669"/>
    <property type="project" value="UniProtKB-KW"/>
</dbReference>
<dbReference type="Gene3D" id="3.40.1010.10">
    <property type="entry name" value="Cobalt-precorrin-4 Transmethylase, Domain 1"/>
    <property type="match status" value="1"/>
</dbReference>
<dbReference type="AlphaFoldDB" id="A0A075HXV1"/>
<comment type="pathway">
    <text evidence="1">Protein modification; peptidyl-diphthamide biosynthesis.</text>
</comment>
<dbReference type="Gene3D" id="1.20.1270.90">
    <property type="entry name" value="AF1782-like"/>
    <property type="match status" value="1"/>
</dbReference>
<evidence type="ECO:0000256" key="1">
    <source>
        <dbReference type="ARBA" id="ARBA00005156"/>
    </source>
</evidence>
<dbReference type="EC" id="2.1.1.98" evidence="8"/>
<accession>A0A075HXV1</accession>
<dbReference type="InterPro" id="IPR014776">
    <property type="entry name" value="4pyrrole_Mease_sub2"/>
</dbReference>
<dbReference type="EMBL" id="KF901136">
    <property type="protein sequence ID" value="AIF19402.1"/>
    <property type="molecule type" value="Genomic_DNA"/>
</dbReference>
<dbReference type="CDD" id="cd11647">
    <property type="entry name" value="DHP5_DphB"/>
    <property type="match status" value="1"/>
</dbReference>
<dbReference type="NCBIfam" id="TIGR00522">
    <property type="entry name" value="dph5"/>
    <property type="match status" value="1"/>
</dbReference>
<keyword evidence="3 8" id="KW-0489">Methyltransferase</keyword>
<sequence length="338" mass="39057">MFAGLGLNEKTITNEIIEEVKDADKIYFERYTSPPMPYNEYKFSFQYEQVGREFIENGREILEQSKEGKVVLLTYGDPMIATTHMDLKMRASEAGIITKVLHNTSIITVLPGETGLHSYKFGRITTLMAEAQIAPLSVYEVIYKNLLSELHSTILMEYNLDTMKYLDPNDAIKQLLEIEKEQKKQVIDESTIIIIASRIGMNKQEIFCDNASKLIKRNYDKPPYTIIIPGKLHFTEIESLQQLFGIQNITDNSANIKSKSTDMLEKYIPKAKITLEKIRKMTDNNVRYRDLFKNIEAYIEDSERFRDEERFELAILSIGYAEGLIDALIFLGEVELEW</sequence>
<dbReference type="Pfam" id="PF00590">
    <property type="entry name" value="TP_methylase"/>
    <property type="match status" value="1"/>
</dbReference>
<dbReference type="InterPro" id="IPR000878">
    <property type="entry name" value="4pyrrol_Mease"/>
</dbReference>
<reference evidence="8" key="1">
    <citation type="journal article" date="2014" name="Genome Biol. Evol.">
        <title>Pangenome evidence for extensive interdomain horizontal transfer affecting lineage core and shell genes in uncultured planktonic thaumarchaeota and euryarchaeota.</title>
        <authorList>
            <person name="Deschamps P."/>
            <person name="Zivanovic Y."/>
            <person name="Moreira D."/>
            <person name="Rodriguez-Valera F."/>
            <person name="Lopez-Garcia P."/>
        </authorList>
    </citation>
    <scope>NUCLEOTIDE SEQUENCE</scope>
</reference>
<feature type="domain" description="DUF357" evidence="7">
    <location>
        <begin position="266"/>
        <end position="332"/>
    </location>
</feature>
<evidence type="ECO:0000313" key="8">
    <source>
        <dbReference type="EMBL" id="AIF19402.1"/>
    </source>
</evidence>
<dbReference type="Gene3D" id="3.30.950.10">
    <property type="entry name" value="Methyltransferase, Cobalt-precorrin-4 Transmethylase, Domain 2"/>
    <property type="match status" value="1"/>
</dbReference>
<evidence type="ECO:0000256" key="3">
    <source>
        <dbReference type="ARBA" id="ARBA00022603"/>
    </source>
</evidence>
<keyword evidence="5" id="KW-0949">S-adenosyl-L-methionine</keyword>
<dbReference type="SUPFAM" id="SSF53790">
    <property type="entry name" value="Tetrapyrrole methylase"/>
    <property type="match status" value="1"/>
</dbReference>
<dbReference type="Pfam" id="PF04010">
    <property type="entry name" value="DUF357"/>
    <property type="match status" value="1"/>
</dbReference>
<evidence type="ECO:0000256" key="2">
    <source>
        <dbReference type="ARBA" id="ARBA00006729"/>
    </source>
</evidence>
<dbReference type="PANTHER" id="PTHR10882:SF0">
    <property type="entry name" value="DIPHTHINE METHYL ESTER SYNTHASE"/>
    <property type="match status" value="1"/>
</dbReference>
<comment type="similarity">
    <text evidence="2">Belongs to the diphthine synthase family.</text>
</comment>
<name>A0A075HXV1_9ARCH</name>
<dbReference type="InterPro" id="IPR004551">
    <property type="entry name" value="Dphthn_synthase"/>
</dbReference>
<dbReference type="PANTHER" id="PTHR10882">
    <property type="entry name" value="DIPHTHINE SYNTHASE"/>
    <property type="match status" value="1"/>
</dbReference>
<evidence type="ECO:0000256" key="4">
    <source>
        <dbReference type="ARBA" id="ARBA00022679"/>
    </source>
</evidence>